<organism evidence="1 2">
    <name type="scientific">Leucobacter albus</name>
    <dbReference type="NCBI Taxonomy" id="272210"/>
    <lineage>
        <taxon>Bacteria</taxon>
        <taxon>Bacillati</taxon>
        <taxon>Actinomycetota</taxon>
        <taxon>Actinomycetes</taxon>
        <taxon>Micrococcales</taxon>
        <taxon>Microbacteriaceae</taxon>
        <taxon>Leucobacter</taxon>
    </lineage>
</organism>
<evidence type="ECO:0000313" key="2">
    <source>
        <dbReference type="Proteomes" id="UP001597181"/>
    </source>
</evidence>
<accession>A0ABW3TR24</accession>
<protein>
    <submittedName>
        <fullName evidence="1">Terminase</fullName>
    </submittedName>
</protein>
<proteinExistence type="predicted"/>
<keyword evidence="2" id="KW-1185">Reference proteome</keyword>
<dbReference type="EMBL" id="JBHTLY010000007">
    <property type="protein sequence ID" value="MFD1203025.1"/>
    <property type="molecule type" value="Genomic_DNA"/>
</dbReference>
<dbReference type="RefSeq" id="WP_343960805.1">
    <property type="nucleotide sequence ID" value="NZ_BAAAKZ010000009.1"/>
</dbReference>
<dbReference type="Proteomes" id="UP001597181">
    <property type="component" value="Unassembled WGS sequence"/>
</dbReference>
<evidence type="ECO:0000313" key="1">
    <source>
        <dbReference type="EMBL" id="MFD1203025.1"/>
    </source>
</evidence>
<reference evidence="2" key="1">
    <citation type="journal article" date="2019" name="Int. J. Syst. Evol. Microbiol.">
        <title>The Global Catalogue of Microorganisms (GCM) 10K type strain sequencing project: providing services to taxonomists for standard genome sequencing and annotation.</title>
        <authorList>
            <consortium name="The Broad Institute Genomics Platform"/>
            <consortium name="The Broad Institute Genome Sequencing Center for Infectious Disease"/>
            <person name="Wu L."/>
            <person name="Ma J."/>
        </authorList>
    </citation>
    <scope>NUCLEOTIDE SEQUENCE [LARGE SCALE GENOMIC DNA]</scope>
    <source>
        <strain evidence="2">CCUG 50213</strain>
    </source>
</reference>
<sequence length="581" mass="65573">MARLRGSTKHDESAAILAYYRELVSRPYVAPELQYDPVKIGPSWLLDGDRFVLPEHSIGWDGLVFAGEKMQLKRGEPWKFTAEQARLWLWWYAVDASGQFVFDREGVIQRLKGWGKDPFAAVMLGTELVGPCRFAEFDGGRAVGTDEPDAWVQIAAVTQEQTKNTMRLFPRLFTDDAKREFKLQIGKEQIYALGDQRFLQALTSNPAPLEGGRATMVLLNETHHFLANNNGLEMYDVIERNSTKSSDGAARVLHITNAYDPGMDSLAERTRQSWELSQGEERKNMLSGLMYDSLEAPPEAPLTPEDAPEVVRGVRGDSVWLSLDRIQKSILDPRNPPSRSRRFWYNQITANEESWMDPIKWDQQAAAELAFKDGDEIVMFFDGSKSDDATALVGVRVADGFIQALGLWQAPPQKRRGEWVAPRGEVSQRVRALFKQYRVVGFWGDPSHTKEDGTLDLFWQPLIDEWHREFSSKLTLWASTQHSIAWDMSNTSSSGKGKLFVPAAEAFVESIENRELVHDGSAELARHVKNARRFPTRFGVSLSKDGPESPRKVDLAVCAVGATLMRRQLLNSGKRSLGKIW</sequence>
<comment type="caution">
    <text evidence="1">The sequence shown here is derived from an EMBL/GenBank/DDBJ whole genome shotgun (WGS) entry which is preliminary data.</text>
</comment>
<name>A0ABW3TR24_9MICO</name>
<gene>
    <name evidence="1" type="ORF">ACFQ3U_14085</name>
</gene>